<feature type="transmembrane region" description="Helical" evidence="1">
    <location>
        <begin position="78"/>
        <end position="99"/>
    </location>
</feature>
<sequence length="388" mass="45689">MKTIKNAFVSFKFYLRLNIRLIFTFVCFLFLLLCSNILIFNNNSRLETLQDRFSEIPGSKISTFLKYVNVSFDKINNLYYLLDCFLVIGLTILILYLTYKNLKNRNYELRSLILLGKTNIEILVQLLLELLIVFLISLFLLIVIMSVLYPILYNAANNLNDKLFEININKLLNIHYGYDFDELKFIDQALSNNTISMYNSINILSISPEIVKFNFSSIFNKILFLTMTIFALISIVVVLYLIKQRKKLFTSFVKEEDDKFKEFFNKFYNDKNYGFIFQENEPLIPYLSGLDNVCFVLKNKKTAENYAELFKTISKKSFINNEAVFLSPYEKILIQYYRLILENKNQIVVSDLTSDLSINEQRKLIDEITHLNKLYKVKDMIITSELKS</sequence>
<accession>A0AAU9DNE5</accession>
<dbReference type="SUPFAM" id="SSF52540">
    <property type="entry name" value="P-loop containing nucleoside triphosphate hydrolases"/>
    <property type="match status" value="1"/>
</dbReference>
<keyword evidence="1" id="KW-0812">Transmembrane</keyword>
<keyword evidence="1" id="KW-1133">Transmembrane helix</keyword>
<gene>
    <name evidence="2" type="ORF">KIMC2_10150</name>
</gene>
<feature type="transmembrane region" description="Helical" evidence="1">
    <location>
        <begin position="222"/>
        <end position="242"/>
    </location>
</feature>
<dbReference type="Proteomes" id="UP001321804">
    <property type="component" value="Chromosome"/>
</dbReference>
<dbReference type="RefSeq" id="WP_317698398.1">
    <property type="nucleotide sequence ID" value="NZ_AP026801.1"/>
</dbReference>
<evidence type="ECO:0008006" key="4">
    <source>
        <dbReference type="Google" id="ProtNLM"/>
    </source>
</evidence>
<organism evidence="2 3">
    <name type="scientific">Xylocopilactobacillus apis</name>
    <dbReference type="NCBI Taxonomy" id="2932183"/>
    <lineage>
        <taxon>Bacteria</taxon>
        <taxon>Bacillati</taxon>
        <taxon>Bacillota</taxon>
        <taxon>Bacilli</taxon>
        <taxon>Lactobacillales</taxon>
        <taxon>Lactobacillaceae</taxon>
        <taxon>Xylocopilactobacillus</taxon>
    </lineage>
</organism>
<evidence type="ECO:0000313" key="3">
    <source>
        <dbReference type="Proteomes" id="UP001321804"/>
    </source>
</evidence>
<keyword evidence="1" id="KW-0472">Membrane</keyword>
<reference evidence="2 3" key="1">
    <citation type="journal article" date="2023" name="Microbiol. Spectr.">
        <title>Symbiosis of Carpenter Bees with Uncharacterized Lactic Acid Bacteria Showing NAD Auxotrophy.</title>
        <authorList>
            <person name="Kawasaki S."/>
            <person name="Ozawa K."/>
            <person name="Mori T."/>
            <person name="Yamamoto A."/>
            <person name="Ito M."/>
            <person name="Ohkuma M."/>
            <person name="Sakamoto M."/>
            <person name="Matsutani M."/>
        </authorList>
    </citation>
    <scope>NUCLEOTIDE SEQUENCE [LARGE SCALE GENOMIC DNA]</scope>
    <source>
        <strain evidence="2 3">KimC2</strain>
    </source>
</reference>
<evidence type="ECO:0000313" key="2">
    <source>
        <dbReference type="EMBL" id="BDR56453.1"/>
    </source>
</evidence>
<dbReference type="EMBL" id="AP026801">
    <property type="protein sequence ID" value="BDR56453.1"/>
    <property type="molecule type" value="Genomic_DNA"/>
</dbReference>
<proteinExistence type="predicted"/>
<protein>
    <recommendedName>
        <fullName evidence="4">ABC transporter permease</fullName>
    </recommendedName>
</protein>
<dbReference type="InterPro" id="IPR027417">
    <property type="entry name" value="P-loop_NTPase"/>
</dbReference>
<dbReference type="KEGG" id="xak:KIMC2_10150"/>
<dbReference type="AlphaFoldDB" id="A0AAU9DNE5"/>
<feature type="transmembrane region" description="Helical" evidence="1">
    <location>
        <begin position="21"/>
        <end position="40"/>
    </location>
</feature>
<keyword evidence="3" id="KW-1185">Reference proteome</keyword>
<name>A0AAU9DNE5_9LACO</name>
<evidence type="ECO:0000256" key="1">
    <source>
        <dbReference type="SAM" id="Phobius"/>
    </source>
</evidence>
<feature type="transmembrane region" description="Helical" evidence="1">
    <location>
        <begin position="120"/>
        <end position="153"/>
    </location>
</feature>